<dbReference type="GO" id="GO:0005524">
    <property type="term" value="F:ATP binding"/>
    <property type="evidence" value="ECO:0007669"/>
    <property type="project" value="InterPro"/>
</dbReference>
<organism evidence="1 2">
    <name type="scientific">Candidatus Daviesbacteria bacterium GW2011_GWA1_42_6</name>
    <dbReference type="NCBI Taxonomy" id="1618420"/>
    <lineage>
        <taxon>Bacteria</taxon>
        <taxon>Candidatus Daviesiibacteriota</taxon>
    </lineage>
</organism>
<dbReference type="GO" id="GO:0008817">
    <property type="term" value="F:corrinoid adenosyltransferase activity"/>
    <property type="evidence" value="ECO:0007669"/>
    <property type="project" value="InterPro"/>
</dbReference>
<dbReference type="PIRSF" id="PIRSF015617">
    <property type="entry name" value="Adensltrnsf_CobA"/>
    <property type="match status" value="1"/>
</dbReference>
<name>A0A0G1AVM3_9BACT</name>
<comment type="caution">
    <text evidence="1">The sequence shown here is derived from an EMBL/GenBank/DDBJ whole genome shotgun (WGS) entry which is preliminary data.</text>
</comment>
<dbReference type="AlphaFoldDB" id="A0A0G1AVM3"/>
<gene>
    <name evidence="1" type="ORF">UV33_C0011G0006</name>
</gene>
<dbReference type="GO" id="GO:0009236">
    <property type="term" value="P:cobalamin biosynthetic process"/>
    <property type="evidence" value="ECO:0007669"/>
    <property type="project" value="InterPro"/>
</dbReference>
<proteinExistence type="predicted"/>
<dbReference type="Pfam" id="PF02572">
    <property type="entry name" value="CobA_CobO_BtuR"/>
    <property type="match status" value="1"/>
</dbReference>
<dbReference type="Gene3D" id="3.40.50.300">
    <property type="entry name" value="P-loop containing nucleotide triphosphate hydrolases"/>
    <property type="match status" value="1"/>
</dbReference>
<sequence length="171" mass="18577">MVIVYTGEGKGKTTAALGLALRAAGYKKKILIVQFGKAAFSGELESLKLLKPYIKVIQGGKGFVGIKGDKLPREEHKKAAQKTYNYICKETISGKWDVVVADEIIGTVAAKLVSLSQVLKLIKDKPQSLDLVLTGRLAHQKLIAIADLVTEMKSIKHPFTKGIQAKEGIDF</sequence>
<dbReference type="EMBL" id="LCEB01000011">
    <property type="protein sequence ID" value="KKS65165.1"/>
    <property type="molecule type" value="Genomic_DNA"/>
</dbReference>
<keyword evidence="1" id="KW-0808">Transferase</keyword>
<accession>A0A0G1AVM3</accession>
<dbReference type="PANTHER" id="PTHR46638:SF1">
    <property type="entry name" value="CORRINOID ADENOSYLTRANSFERASE"/>
    <property type="match status" value="1"/>
</dbReference>
<dbReference type="SUPFAM" id="SSF52540">
    <property type="entry name" value="P-loop containing nucleoside triphosphate hydrolases"/>
    <property type="match status" value="1"/>
</dbReference>
<reference evidence="1 2" key="1">
    <citation type="journal article" date="2015" name="Nature">
        <title>rRNA introns, odd ribosomes, and small enigmatic genomes across a large radiation of phyla.</title>
        <authorList>
            <person name="Brown C.T."/>
            <person name="Hug L.A."/>
            <person name="Thomas B.C."/>
            <person name="Sharon I."/>
            <person name="Castelle C.J."/>
            <person name="Singh A."/>
            <person name="Wilkins M.J."/>
            <person name="Williams K.H."/>
            <person name="Banfield J.F."/>
        </authorList>
    </citation>
    <scope>NUCLEOTIDE SEQUENCE [LARGE SCALE GENOMIC DNA]</scope>
</reference>
<dbReference type="InterPro" id="IPR027417">
    <property type="entry name" value="P-loop_NTPase"/>
</dbReference>
<dbReference type="InterPro" id="IPR003724">
    <property type="entry name" value="CblAdoTrfase_CobA"/>
</dbReference>
<dbReference type="PANTHER" id="PTHR46638">
    <property type="entry name" value="CORRINOID ADENOSYLTRANSFERASE"/>
    <property type="match status" value="1"/>
</dbReference>
<evidence type="ECO:0000313" key="2">
    <source>
        <dbReference type="Proteomes" id="UP000034135"/>
    </source>
</evidence>
<protein>
    <submittedName>
        <fullName evidence="1">Cob(I)alamin adenosyltransferase</fullName>
    </submittedName>
</protein>
<evidence type="ECO:0000313" key="1">
    <source>
        <dbReference type="EMBL" id="KKS65165.1"/>
    </source>
</evidence>
<dbReference type="Proteomes" id="UP000034135">
    <property type="component" value="Unassembled WGS sequence"/>
</dbReference>